<accession>A0A0F9TV90</accession>
<organism evidence="1">
    <name type="scientific">marine sediment metagenome</name>
    <dbReference type="NCBI Taxonomy" id="412755"/>
    <lineage>
        <taxon>unclassified sequences</taxon>
        <taxon>metagenomes</taxon>
        <taxon>ecological metagenomes</taxon>
    </lineage>
</organism>
<comment type="caution">
    <text evidence="1">The sequence shown here is derived from an EMBL/GenBank/DDBJ whole genome shotgun (WGS) entry which is preliminary data.</text>
</comment>
<dbReference type="AlphaFoldDB" id="A0A0F9TV90"/>
<evidence type="ECO:0000313" key="1">
    <source>
        <dbReference type="EMBL" id="KKN84955.1"/>
    </source>
</evidence>
<reference evidence="1" key="1">
    <citation type="journal article" date="2015" name="Nature">
        <title>Complex archaea that bridge the gap between prokaryotes and eukaryotes.</title>
        <authorList>
            <person name="Spang A."/>
            <person name="Saw J.H."/>
            <person name="Jorgensen S.L."/>
            <person name="Zaremba-Niedzwiedzka K."/>
            <person name="Martijn J."/>
            <person name="Lind A.E."/>
            <person name="van Eijk R."/>
            <person name="Schleper C."/>
            <person name="Guy L."/>
            <person name="Ettema T.J."/>
        </authorList>
    </citation>
    <scope>NUCLEOTIDE SEQUENCE</scope>
</reference>
<gene>
    <name evidence="1" type="ORF">LCGC14_0283240</name>
</gene>
<protein>
    <submittedName>
        <fullName evidence="1">Uncharacterized protein</fullName>
    </submittedName>
</protein>
<sequence length="87" mass="9136">MRVDSPVAQNKTSIPSVIPTAIDLTQSMGISASSASKGLLDAAKLAEDVAYEFAANLDADSLTELIVAAADLTRLSDVMRRMAARQV</sequence>
<dbReference type="EMBL" id="LAZR01000164">
    <property type="protein sequence ID" value="KKN84955.1"/>
    <property type="molecule type" value="Genomic_DNA"/>
</dbReference>
<proteinExistence type="predicted"/>
<name>A0A0F9TV90_9ZZZZ</name>